<dbReference type="Pfam" id="PF01053">
    <property type="entry name" value="Cys_Met_Meta_PP"/>
    <property type="match status" value="1"/>
</dbReference>
<dbReference type="PANTHER" id="PTHR42699">
    <property type="match status" value="1"/>
</dbReference>
<evidence type="ECO:0000256" key="4">
    <source>
        <dbReference type="ARBA" id="ARBA00061376"/>
    </source>
</evidence>
<evidence type="ECO:0000256" key="2">
    <source>
        <dbReference type="ARBA" id="ARBA00022898"/>
    </source>
</evidence>
<accession>A0A6A6VYK1</accession>
<dbReference type="GO" id="GO:0019346">
    <property type="term" value="P:transsulfuration"/>
    <property type="evidence" value="ECO:0007669"/>
    <property type="project" value="InterPro"/>
</dbReference>
<dbReference type="Proteomes" id="UP000799437">
    <property type="component" value="Unassembled WGS sequence"/>
</dbReference>
<dbReference type="Gene3D" id="3.40.640.10">
    <property type="entry name" value="Type I PLP-dependent aspartate aminotransferase-like (Major domain)"/>
    <property type="match status" value="1"/>
</dbReference>
<dbReference type="Gene3D" id="3.90.1150.10">
    <property type="entry name" value="Aspartate Aminotransferase, domain 1"/>
    <property type="match status" value="1"/>
</dbReference>
<comment type="cofactor">
    <cofactor evidence="1 5">
        <name>pyridoxal 5'-phosphate</name>
        <dbReference type="ChEBI" id="CHEBI:597326"/>
    </cofactor>
</comment>
<keyword evidence="2 5" id="KW-0663">Pyridoxal phosphate</keyword>
<dbReference type="GO" id="GO:0003962">
    <property type="term" value="F:cystathionine gamma-synthase activity"/>
    <property type="evidence" value="ECO:0007669"/>
    <property type="project" value="TreeGrafter"/>
</dbReference>
<dbReference type="InterPro" id="IPR051750">
    <property type="entry name" value="Trans-sulfuration_enzymes"/>
</dbReference>
<dbReference type="GO" id="GO:0030170">
    <property type="term" value="F:pyridoxal phosphate binding"/>
    <property type="evidence" value="ECO:0007669"/>
    <property type="project" value="InterPro"/>
</dbReference>
<comment type="similarity">
    <text evidence="4">Belongs to the trans-sulfuration enzymes family. MET7 subfamily.</text>
</comment>
<gene>
    <name evidence="6" type="ORF">EJ05DRAFT_502767</name>
</gene>
<organism evidence="6 7">
    <name type="scientific">Pseudovirgaria hyperparasitica</name>
    <dbReference type="NCBI Taxonomy" id="470096"/>
    <lineage>
        <taxon>Eukaryota</taxon>
        <taxon>Fungi</taxon>
        <taxon>Dikarya</taxon>
        <taxon>Ascomycota</taxon>
        <taxon>Pezizomycotina</taxon>
        <taxon>Dothideomycetes</taxon>
        <taxon>Dothideomycetes incertae sedis</taxon>
        <taxon>Acrospermales</taxon>
        <taxon>Acrospermaceae</taxon>
        <taxon>Pseudovirgaria</taxon>
    </lineage>
</organism>
<name>A0A6A6VYK1_9PEZI</name>
<proteinExistence type="inferred from homology"/>
<dbReference type="InterPro" id="IPR000277">
    <property type="entry name" value="Cys/Met-Metab_PyrdxlP-dep_enz"/>
</dbReference>
<dbReference type="GeneID" id="54488358"/>
<dbReference type="FunFam" id="3.90.1150.10:FF:000063">
    <property type="entry name" value="Probable cystathionine gamma-synthase"/>
    <property type="match status" value="1"/>
</dbReference>
<dbReference type="SUPFAM" id="SSF53383">
    <property type="entry name" value="PLP-dependent transferases"/>
    <property type="match status" value="1"/>
</dbReference>
<comment type="pathway">
    <text evidence="3">Amino-acid biosynthesis; L-methionine biosynthesis via de novo pathway.</text>
</comment>
<dbReference type="InterPro" id="IPR015421">
    <property type="entry name" value="PyrdxlP-dep_Trfase_major"/>
</dbReference>
<evidence type="ECO:0000256" key="1">
    <source>
        <dbReference type="ARBA" id="ARBA00001933"/>
    </source>
</evidence>
<evidence type="ECO:0000313" key="6">
    <source>
        <dbReference type="EMBL" id="KAF2755295.1"/>
    </source>
</evidence>
<evidence type="ECO:0000256" key="3">
    <source>
        <dbReference type="ARBA" id="ARBA00034478"/>
    </source>
</evidence>
<dbReference type="PANTHER" id="PTHR42699:SF1">
    <property type="entry name" value="CYSTATHIONINE GAMMA-SYNTHASE-RELATED"/>
    <property type="match status" value="1"/>
</dbReference>
<dbReference type="EMBL" id="ML996577">
    <property type="protein sequence ID" value="KAF2755295.1"/>
    <property type="molecule type" value="Genomic_DNA"/>
</dbReference>
<reference evidence="6" key="1">
    <citation type="journal article" date="2020" name="Stud. Mycol.">
        <title>101 Dothideomycetes genomes: a test case for predicting lifestyles and emergence of pathogens.</title>
        <authorList>
            <person name="Haridas S."/>
            <person name="Albert R."/>
            <person name="Binder M."/>
            <person name="Bloem J."/>
            <person name="Labutti K."/>
            <person name="Salamov A."/>
            <person name="Andreopoulos B."/>
            <person name="Baker S."/>
            <person name="Barry K."/>
            <person name="Bills G."/>
            <person name="Bluhm B."/>
            <person name="Cannon C."/>
            <person name="Castanera R."/>
            <person name="Culley D."/>
            <person name="Daum C."/>
            <person name="Ezra D."/>
            <person name="Gonzalez J."/>
            <person name="Henrissat B."/>
            <person name="Kuo A."/>
            <person name="Liang C."/>
            <person name="Lipzen A."/>
            <person name="Lutzoni F."/>
            <person name="Magnuson J."/>
            <person name="Mondo S."/>
            <person name="Nolan M."/>
            <person name="Ohm R."/>
            <person name="Pangilinan J."/>
            <person name="Park H.-J."/>
            <person name="Ramirez L."/>
            <person name="Alfaro M."/>
            <person name="Sun H."/>
            <person name="Tritt A."/>
            <person name="Yoshinaga Y."/>
            <person name="Zwiers L.-H."/>
            <person name="Turgeon B."/>
            <person name="Goodwin S."/>
            <person name="Spatafora J."/>
            <person name="Crous P."/>
            <person name="Grigoriev I."/>
        </authorList>
    </citation>
    <scope>NUCLEOTIDE SEQUENCE</scope>
    <source>
        <strain evidence="6">CBS 121739</strain>
    </source>
</reference>
<dbReference type="RefSeq" id="XP_033597746.1">
    <property type="nucleotide sequence ID" value="XM_033747304.1"/>
</dbReference>
<evidence type="ECO:0000256" key="5">
    <source>
        <dbReference type="RuleBase" id="RU362118"/>
    </source>
</evidence>
<evidence type="ECO:0000313" key="7">
    <source>
        <dbReference type="Proteomes" id="UP000799437"/>
    </source>
</evidence>
<keyword evidence="7" id="KW-1185">Reference proteome</keyword>
<dbReference type="InterPro" id="IPR015422">
    <property type="entry name" value="PyrdxlP-dep_Trfase_small"/>
</dbReference>
<dbReference type="AlphaFoldDB" id="A0A6A6VYK1"/>
<dbReference type="OrthoDB" id="10047078at2759"/>
<dbReference type="InterPro" id="IPR015424">
    <property type="entry name" value="PyrdxlP-dep_Trfase"/>
</dbReference>
<protein>
    <submittedName>
        <fullName evidence="6">PLP-dependent transferase</fullName>
    </submittedName>
</protein>
<keyword evidence="6" id="KW-0808">Transferase</keyword>
<sequence length="560" mass="61750">MDISRLSAGDALPHGDIYGVSVHLPRWADTVAWAERDPKLLLKLKTGYPRFFIPRVVLQLGSRILEEAASSSIQIHSGSAWSDAQTVVSGDSLAVSSSVLLLSSLTAARMCHQFLSRNDSQYGPILRIRFPGVIHIVGDADVETDHIVPTSDIYAVTYAEGSIDEAKAFWQHTGFGITSRCAVYWLQHAFQLQPELPCRELPSKLPLKEAGCAYTALQSRIASQMSTKQVEVLSRDVILFPTGMSAITNIALGVRSMQEKKLRVGHVAVFGFLYVDTFKTLSRIHDFKCTLYGHASSSDLDKLIADLNRGLTIDALYTEFPGNPLLVAPDLKELHRLSLEHDFVLIVDDTVVTAINASLFPYCDIICTSLTKMFSGACNVMGGSVTLNPQSRWYTALHGHLIKQPKEPYFPLDILVMEQNSRDFSSRVECANQNAEIIVQQLKQHDSVSEVFYPKESVSKALYDELRRPDGRYGFLLSILFVSPAAAIAFHDALDVAKGPSLGTNFTLACPYTLLAHYRELEWAAKFGVVEHLVRISVGVESTAYLEEVVAKALEAAASV</sequence>